<keyword evidence="5 6" id="KW-0472">Membrane</keyword>
<dbReference type="PANTHER" id="PTHR43701:SF2">
    <property type="entry name" value="MEMBRANE TRANSPORTER PROTEIN YJNA-RELATED"/>
    <property type="match status" value="1"/>
</dbReference>
<evidence type="ECO:0000256" key="6">
    <source>
        <dbReference type="RuleBase" id="RU363041"/>
    </source>
</evidence>
<dbReference type="OrthoDB" id="528320at2"/>
<dbReference type="Pfam" id="PF01925">
    <property type="entry name" value="TauE"/>
    <property type="match status" value="1"/>
</dbReference>
<dbReference type="PANTHER" id="PTHR43701">
    <property type="entry name" value="MEMBRANE TRANSPORTER PROTEIN MJ0441-RELATED"/>
    <property type="match status" value="1"/>
</dbReference>
<feature type="transmembrane region" description="Helical" evidence="6">
    <location>
        <begin position="154"/>
        <end position="178"/>
    </location>
</feature>
<feature type="transmembrane region" description="Helical" evidence="6">
    <location>
        <begin position="73"/>
        <end position="93"/>
    </location>
</feature>
<keyword evidence="6" id="KW-1003">Cell membrane</keyword>
<evidence type="ECO:0000256" key="3">
    <source>
        <dbReference type="ARBA" id="ARBA00022692"/>
    </source>
</evidence>
<feature type="transmembrane region" description="Helical" evidence="6">
    <location>
        <begin position="245"/>
        <end position="264"/>
    </location>
</feature>
<dbReference type="InterPro" id="IPR051598">
    <property type="entry name" value="TSUP/Inactive_protease-like"/>
</dbReference>
<dbReference type="InterPro" id="IPR002781">
    <property type="entry name" value="TM_pro_TauE-like"/>
</dbReference>
<reference evidence="7 8" key="1">
    <citation type="submission" date="2019-05" db="EMBL/GenBank/DDBJ databases">
        <title>Draft genome sequence of Actinomadura sp. 14C53.</title>
        <authorList>
            <person name="Saricaoglu S."/>
            <person name="Isik K."/>
        </authorList>
    </citation>
    <scope>NUCLEOTIDE SEQUENCE [LARGE SCALE GENOMIC DNA]</scope>
    <source>
        <strain evidence="7 8">14C53</strain>
    </source>
</reference>
<feature type="transmembrane region" description="Helical" evidence="6">
    <location>
        <begin position="213"/>
        <end position="233"/>
    </location>
</feature>
<dbReference type="AlphaFoldDB" id="A0A5C4JI24"/>
<evidence type="ECO:0000313" key="7">
    <source>
        <dbReference type="EMBL" id="TMR04211.1"/>
    </source>
</evidence>
<comment type="caution">
    <text evidence="7">The sequence shown here is derived from an EMBL/GenBank/DDBJ whole genome shotgun (WGS) entry which is preliminary data.</text>
</comment>
<gene>
    <name evidence="7" type="ORF">ETD83_08995</name>
</gene>
<evidence type="ECO:0000256" key="2">
    <source>
        <dbReference type="ARBA" id="ARBA00009142"/>
    </source>
</evidence>
<feature type="transmembrane region" description="Helical" evidence="6">
    <location>
        <begin position="276"/>
        <end position="295"/>
    </location>
</feature>
<keyword evidence="4 6" id="KW-1133">Transmembrane helix</keyword>
<dbReference type="Proteomes" id="UP000309174">
    <property type="component" value="Unassembled WGS sequence"/>
</dbReference>
<accession>A0A5C4JI24</accession>
<organism evidence="7 8">
    <name type="scientific">Actinomadura soli</name>
    <dbReference type="NCBI Taxonomy" id="2508997"/>
    <lineage>
        <taxon>Bacteria</taxon>
        <taxon>Bacillati</taxon>
        <taxon>Actinomycetota</taxon>
        <taxon>Actinomycetes</taxon>
        <taxon>Streptosporangiales</taxon>
        <taxon>Thermomonosporaceae</taxon>
        <taxon>Actinomadura</taxon>
    </lineage>
</organism>
<sequence>MMTLALTLAAALTVGFSLGLLGGGGSILTVPILVYVAGVQTKQAIAMSLFVVGATALAGVLPHARAGRVRWRTGLLFGVAGMAGAYAGGRLAAYVPGSVLLAVFGVMMVVTALAMLRRRPGPPDPAPAEPGCRADLVDLGATERPVLRILGEGVAVGLVTGLVGAGGGFLVVPALVLLGGLSMPTAVGTSLLVIAMKSGAGLAGYLHAVELDWPLTLSVTGAAVLGGVAGSQLAGRVAPQRLRRVFGWFVLAMAAWVLAAQTPAGARDALFTTPGGWTALAVILMAMTLTSLGRFRNRSRISDQRTIAPEPNRLP</sequence>
<comment type="similarity">
    <text evidence="2 6">Belongs to the 4-toluene sulfonate uptake permease (TSUP) (TC 2.A.102) family.</text>
</comment>
<feature type="transmembrane region" description="Helical" evidence="6">
    <location>
        <begin position="99"/>
        <end position="116"/>
    </location>
</feature>
<dbReference type="EMBL" id="VCKW01000033">
    <property type="protein sequence ID" value="TMR04211.1"/>
    <property type="molecule type" value="Genomic_DNA"/>
</dbReference>
<name>A0A5C4JI24_9ACTN</name>
<evidence type="ECO:0000256" key="5">
    <source>
        <dbReference type="ARBA" id="ARBA00023136"/>
    </source>
</evidence>
<evidence type="ECO:0000256" key="1">
    <source>
        <dbReference type="ARBA" id="ARBA00004141"/>
    </source>
</evidence>
<comment type="subcellular location">
    <subcellularLocation>
        <location evidence="6">Cell membrane</location>
        <topology evidence="6">Multi-pass membrane protein</topology>
    </subcellularLocation>
    <subcellularLocation>
        <location evidence="1">Membrane</location>
        <topology evidence="1">Multi-pass membrane protein</topology>
    </subcellularLocation>
</comment>
<evidence type="ECO:0000256" key="4">
    <source>
        <dbReference type="ARBA" id="ARBA00022989"/>
    </source>
</evidence>
<dbReference type="GO" id="GO:0005886">
    <property type="term" value="C:plasma membrane"/>
    <property type="evidence" value="ECO:0007669"/>
    <property type="project" value="UniProtKB-SubCell"/>
</dbReference>
<feature type="transmembrane region" description="Helical" evidence="6">
    <location>
        <begin position="43"/>
        <end position="61"/>
    </location>
</feature>
<proteinExistence type="inferred from homology"/>
<evidence type="ECO:0000313" key="8">
    <source>
        <dbReference type="Proteomes" id="UP000309174"/>
    </source>
</evidence>
<keyword evidence="3 6" id="KW-0812">Transmembrane</keyword>
<protein>
    <recommendedName>
        <fullName evidence="6">Probable membrane transporter protein</fullName>
    </recommendedName>
</protein>
<keyword evidence="8" id="KW-1185">Reference proteome</keyword>